<name>A0AAW8QYE0_9ALTE</name>
<comment type="caution">
    <text evidence="5">The sequence shown here is derived from an EMBL/GenBank/DDBJ whole genome shotgun (WGS) entry which is preliminary data.</text>
</comment>
<feature type="binding site" evidence="3">
    <location>
        <position position="223"/>
    </location>
    <ligand>
        <name>Fe cation</name>
        <dbReference type="ChEBI" id="CHEBI:24875"/>
    </ligand>
</feature>
<feature type="chain" id="PRO_5043813006" evidence="4">
    <location>
        <begin position="26"/>
        <end position="341"/>
    </location>
</feature>
<sequence length="341" mass="37540">MKVMNKTKMLLVASFATFFTATSIAAEVNVYSARKEALIKPILDDFTEQTGIKVNLITGNADALISRIKSEGQFSPADVLVSTDVGRLVRAKQMGITQANDDDIVKSSVPAYLRDEDEHWTALTLRARPIMYAKDRVVPETLSTMQGLTNEEWKGRICIRSSNNIYNQSMISGMIQTQGDAKTLAWAEGLVENFARSPKGGDRDQIKAVVAGECDIAIANTYYLAGMLNSEDADTRKVAEQVAVFWPDQAGAGAHVNISGISIAKHATNTAEAKKLVQFMLSDQAQSWYADTNHEYPIKEGIEWSDTLKEMGEFKAQEVSLTKVGETNAKALMLMDRAGWR</sequence>
<dbReference type="InterPro" id="IPR026045">
    <property type="entry name" value="Ferric-bd"/>
</dbReference>
<proteinExistence type="inferred from homology"/>
<dbReference type="Gene3D" id="3.40.190.10">
    <property type="entry name" value="Periplasmic binding protein-like II"/>
    <property type="match status" value="2"/>
</dbReference>
<dbReference type="PANTHER" id="PTHR30006:SF15">
    <property type="entry name" value="IRON-UTILIZATION PERIPLASMIC PROTEIN"/>
    <property type="match status" value="1"/>
</dbReference>
<evidence type="ECO:0000256" key="4">
    <source>
        <dbReference type="SAM" id="SignalP"/>
    </source>
</evidence>
<evidence type="ECO:0000313" key="5">
    <source>
        <dbReference type="EMBL" id="MDT0581002.1"/>
    </source>
</evidence>
<feature type="binding site" evidence="3">
    <location>
        <position position="222"/>
    </location>
    <ligand>
        <name>Fe cation</name>
        <dbReference type="ChEBI" id="CHEBI:24875"/>
    </ligand>
</feature>
<dbReference type="Pfam" id="PF13416">
    <property type="entry name" value="SBP_bac_8"/>
    <property type="match status" value="1"/>
</dbReference>
<accession>A0AAW8QYE0</accession>
<keyword evidence="6" id="KW-1185">Reference proteome</keyword>
<comment type="similarity">
    <text evidence="1">Belongs to the bacterial solute-binding protein 1 family.</text>
</comment>
<evidence type="ECO:0000256" key="3">
    <source>
        <dbReference type="PIRSR" id="PIRSR002825-1"/>
    </source>
</evidence>
<dbReference type="AlphaFoldDB" id="A0AAW8QYE0"/>
<gene>
    <name evidence="5" type="ORF">RM544_00450</name>
</gene>
<dbReference type="PIRSF" id="PIRSF002825">
    <property type="entry name" value="CfbpA"/>
    <property type="match status" value="1"/>
</dbReference>
<dbReference type="EMBL" id="JAVRIE010000001">
    <property type="protein sequence ID" value="MDT0581002.1"/>
    <property type="molecule type" value="Genomic_DNA"/>
</dbReference>
<dbReference type="RefSeq" id="WP_311359817.1">
    <property type="nucleotide sequence ID" value="NZ_JAVRIE010000001.1"/>
</dbReference>
<evidence type="ECO:0000256" key="2">
    <source>
        <dbReference type="ARBA" id="ARBA00022729"/>
    </source>
</evidence>
<feature type="signal peptide" evidence="4">
    <location>
        <begin position="1"/>
        <end position="25"/>
    </location>
</feature>
<dbReference type="GO" id="GO:0046872">
    <property type="term" value="F:metal ion binding"/>
    <property type="evidence" value="ECO:0007669"/>
    <property type="project" value="UniProtKB-KW"/>
</dbReference>
<dbReference type="PANTHER" id="PTHR30006">
    <property type="entry name" value="THIAMINE-BINDING PERIPLASMIC PROTEIN-RELATED"/>
    <property type="match status" value="1"/>
</dbReference>
<keyword evidence="3" id="KW-0479">Metal-binding</keyword>
<dbReference type="InterPro" id="IPR006059">
    <property type="entry name" value="SBP"/>
</dbReference>
<reference evidence="5 6" key="1">
    <citation type="submission" date="2023-09" db="EMBL/GenBank/DDBJ databases">
        <authorList>
            <person name="Rey-Velasco X."/>
        </authorList>
    </citation>
    <scope>NUCLEOTIDE SEQUENCE [LARGE SCALE GENOMIC DNA]</scope>
    <source>
        <strain evidence="5 6">W409</strain>
    </source>
</reference>
<dbReference type="GO" id="GO:0030288">
    <property type="term" value="C:outer membrane-bounded periplasmic space"/>
    <property type="evidence" value="ECO:0007669"/>
    <property type="project" value="TreeGrafter"/>
</dbReference>
<keyword evidence="3" id="KW-0408">Iron</keyword>
<keyword evidence="2 4" id="KW-0732">Signal</keyword>
<evidence type="ECO:0000313" key="6">
    <source>
        <dbReference type="Proteomes" id="UP001249020"/>
    </source>
</evidence>
<dbReference type="SUPFAM" id="SSF53850">
    <property type="entry name" value="Periplasmic binding protein-like II"/>
    <property type="match status" value="1"/>
</dbReference>
<evidence type="ECO:0000256" key="1">
    <source>
        <dbReference type="ARBA" id="ARBA00008520"/>
    </source>
</evidence>
<dbReference type="Proteomes" id="UP001249020">
    <property type="component" value="Unassembled WGS sequence"/>
</dbReference>
<protein>
    <submittedName>
        <fullName evidence="5">Extracellular solute-binding protein</fullName>
    </submittedName>
</protein>
<organism evidence="5 6">
    <name type="scientific">Brumicola blandensis</name>
    <dbReference type="NCBI Taxonomy" id="3075611"/>
    <lineage>
        <taxon>Bacteria</taxon>
        <taxon>Pseudomonadati</taxon>
        <taxon>Pseudomonadota</taxon>
        <taxon>Gammaproteobacteria</taxon>
        <taxon>Alteromonadales</taxon>
        <taxon>Alteromonadaceae</taxon>
        <taxon>Brumicola</taxon>
    </lineage>
</organism>